<dbReference type="EMBL" id="MTKT01002011">
    <property type="protein sequence ID" value="OWM82025.1"/>
    <property type="molecule type" value="Genomic_DNA"/>
</dbReference>
<evidence type="ECO:0000256" key="2">
    <source>
        <dbReference type="ARBA" id="ARBA00023002"/>
    </source>
</evidence>
<gene>
    <name evidence="3" type="ORF">CDL15_Pgr001599</name>
</gene>
<keyword evidence="1" id="KW-0521">NADP</keyword>
<sequence length="99" mass="10918">MEWSLSTRDIEEEIVPLCRESHRSGFFGGKGDYRGYTSKQLSGTTMMNNLKSSIGSLRMKLTKKDLKEISDTVPIDEIAGDGISLSTSYDARGSSLTPH</sequence>
<accession>A0A218X9W7</accession>
<proteinExistence type="predicted"/>
<evidence type="ECO:0000256" key="1">
    <source>
        <dbReference type="ARBA" id="ARBA00022857"/>
    </source>
</evidence>
<dbReference type="PANTHER" id="PTHR43625">
    <property type="entry name" value="AFLATOXIN B1 ALDEHYDE REDUCTASE"/>
    <property type="match status" value="1"/>
</dbReference>
<dbReference type="AlphaFoldDB" id="A0A218X9W7"/>
<name>A0A218X9W7_PUNGR</name>
<dbReference type="Proteomes" id="UP000197138">
    <property type="component" value="Unassembled WGS sequence"/>
</dbReference>
<organism evidence="3 4">
    <name type="scientific">Punica granatum</name>
    <name type="common">Pomegranate</name>
    <dbReference type="NCBI Taxonomy" id="22663"/>
    <lineage>
        <taxon>Eukaryota</taxon>
        <taxon>Viridiplantae</taxon>
        <taxon>Streptophyta</taxon>
        <taxon>Embryophyta</taxon>
        <taxon>Tracheophyta</taxon>
        <taxon>Spermatophyta</taxon>
        <taxon>Magnoliopsida</taxon>
        <taxon>eudicotyledons</taxon>
        <taxon>Gunneridae</taxon>
        <taxon>Pentapetalae</taxon>
        <taxon>rosids</taxon>
        <taxon>malvids</taxon>
        <taxon>Myrtales</taxon>
        <taxon>Lythraceae</taxon>
        <taxon>Punica</taxon>
    </lineage>
</organism>
<evidence type="ECO:0000313" key="3">
    <source>
        <dbReference type="EMBL" id="OWM82025.1"/>
    </source>
</evidence>
<dbReference type="PANTHER" id="PTHR43625:SF99">
    <property type="entry name" value="ALDO-KETO REDUCTASE 1-RELATED"/>
    <property type="match status" value="1"/>
</dbReference>
<keyword evidence="2" id="KW-0560">Oxidoreductase</keyword>
<dbReference type="GO" id="GO:0016491">
    <property type="term" value="F:oxidoreductase activity"/>
    <property type="evidence" value="ECO:0007669"/>
    <property type="project" value="UniProtKB-KW"/>
</dbReference>
<comment type="caution">
    <text evidence="3">The sequence shown here is derived from an EMBL/GenBank/DDBJ whole genome shotgun (WGS) entry which is preliminary data.</text>
</comment>
<reference evidence="4" key="1">
    <citation type="journal article" date="2017" name="Plant J.">
        <title>The pomegranate (Punica granatum L.) genome and the genomics of punicalagin biosynthesis.</title>
        <authorList>
            <person name="Qin G."/>
            <person name="Xu C."/>
            <person name="Ming R."/>
            <person name="Tang H."/>
            <person name="Guyot R."/>
            <person name="Kramer E.M."/>
            <person name="Hu Y."/>
            <person name="Yi X."/>
            <person name="Qi Y."/>
            <person name="Xu X."/>
            <person name="Gao Z."/>
            <person name="Pan H."/>
            <person name="Jian J."/>
            <person name="Tian Y."/>
            <person name="Yue Z."/>
            <person name="Xu Y."/>
        </authorList>
    </citation>
    <scope>NUCLEOTIDE SEQUENCE [LARGE SCALE GENOMIC DNA]</scope>
    <source>
        <strain evidence="4">cv. Dabenzi</strain>
    </source>
</reference>
<evidence type="ECO:0000313" key="4">
    <source>
        <dbReference type="Proteomes" id="UP000197138"/>
    </source>
</evidence>
<dbReference type="InterPro" id="IPR050791">
    <property type="entry name" value="Aldo-Keto_reductase"/>
</dbReference>
<protein>
    <submittedName>
        <fullName evidence="3">Uncharacterized protein</fullName>
    </submittedName>
</protein>
<dbReference type="GO" id="GO:0005737">
    <property type="term" value="C:cytoplasm"/>
    <property type="evidence" value="ECO:0007669"/>
    <property type="project" value="TreeGrafter"/>
</dbReference>